<dbReference type="Gene3D" id="1.20.1250.20">
    <property type="entry name" value="MFS general substrate transporter like domains"/>
    <property type="match status" value="2"/>
</dbReference>
<feature type="transmembrane region" description="Helical" evidence="5">
    <location>
        <begin position="111"/>
        <end position="132"/>
    </location>
</feature>
<evidence type="ECO:0000256" key="4">
    <source>
        <dbReference type="ARBA" id="ARBA00023136"/>
    </source>
</evidence>
<feature type="transmembrane region" description="Helical" evidence="5">
    <location>
        <begin position="409"/>
        <end position="429"/>
    </location>
</feature>
<dbReference type="EMBL" id="BOQL01000038">
    <property type="protein sequence ID" value="GIM71751.1"/>
    <property type="molecule type" value="Genomic_DNA"/>
</dbReference>
<organism evidence="7 8">
    <name type="scientific">Actinoplanes auranticolor</name>
    <dbReference type="NCBI Taxonomy" id="47988"/>
    <lineage>
        <taxon>Bacteria</taxon>
        <taxon>Bacillati</taxon>
        <taxon>Actinomycetota</taxon>
        <taxon>Actinomycetes</taxon>
        <taxon>Micromonosporales</taxon>
        <taxon>Micromonosporaceae</taxon>
        <taxon>Actinoplanes</taxon>
    </lineage>
</organism>
<feature type="transmembrane region" description="Helical" evidence="5">
    <location>
        <begin position="144"/>
        <end position="166"/>
    </location>
</feature>
<dbReference type="GO" id="GO:0005886">
    <property type="term" value="C:plasma membrane"/>
    <property type="evidence" value="ECO:0007669"/>
    <property type="project" value="UniProtKB-SubCell"/>
</dbReference>
<comment type="subcellular location">
    <subcellularLocation>
        <location evidence="1">Cell membrane</location>
        <topology evidence="1">Multi-pass membrane protein</topology>
    </subcellularLocation>
</comment>
<evidence type="ECO:0000313" key="7">
    <source>
        <dbReference type="EMBL" id="GIM71751.1"/>
    </source>
</evidence>
<feature type="transmembrane region" description="Helical" evidence="5">
    <location>
        <begin position="233"/>
        <end position="255"/>
    </location>
</feature>
<keyword evidence="3 5" id="KW-1133">Transmembrane helix</keyword>
<dbReference type="GO" id="GO:0022857">
    <property type="term" value="F:transmembrane transporter activity"/>
    <property type="evidence" value="ECO:0007669"/>
    <property type="project" value="InterPro"/>
</dbReference>
<feature type="transmembrane region" description="Helical" evidence="5">
    <location>
        <begin position="59"/>
        <end position="75"/>
    </location>
</feature>
<dbReference type="InterPro" id="IPR020846">
    <property type="entry name" value="MFS_dom"/>
</dbReference>
<gene>
    <name evidence="7" type="ORF">Aau02nite_47520</name>
</gene>
<dbReference type="Proteomes" id="UP000681340">
    <property type="component" value="Unassembled WGS sequence"/>
</dbReference>
<evidence type="ECO:0000256" key="3">
    <source>
        <dbReference type="ARBA" id="ARBA00022989"/>
    </source>
</evidence>
<comment type="caution">
    <text evidence="7">The sequence shown here is derived from an EMBL/GenBank/DDBJ whole genome shotgun (WGS) entry which is preliminary data.</text>
</comment>
<keyword evidence="8" id="KW-1185">Reference proteome</keyword>
<dbReference type="AlphaFoldDB" id="A0A919SHA7"/>
<dbReference type="InterPro" id="IPR011701">
    <property type="entry name" value="MFS"/>
</dbReference>
<sequence>MSTAAVSPARTVAPVRPGRRSIGALGILALALGTLQSVVEPALPLLQRELGVGPAEGALVANALLITGAVLAPVAGKLGDRYGGKRVLLWLMAAVSAGGLLAGLAPNLPVLLLGQVLQGVMVGALPLSFILVRRHLTAGESQAAIGVVLALFTGGGIIGMSVAGPIAHGLSWQWIFVLPTIVIVAATMAVARLMPPDPPAPSGDPVDWPGVALLSATLLALMLALVAVPGGGLPPLAVGAIVLVVAALAAGWVIVERRAATPMVDLRMLARPAMRSSIVLTFLMSIAFGMVVILLPQMFAVSADGYGFGLSTTDIGLLLLPGAIAGAVSDSVGGIAARRFGPRAVVVAGIGVTAVTMVALAVLHDAAWQLAVAKVLTAFAAGAGTTALLASTASAVATRDTGITTSLLVVTRLFGTIVGAQVGGTILAAGTGPASGAPSEAAFATGFVVAGLASALSLVAVRATRKRVTA</sequence>
<dbReference type="InterPro" id="IPR036259">
    <property type="entry name" value="MFS_trans_sf"/>
</dbReference>
<dbReference type="PANTHER" id="PTHR42718:SF35">
    <property type="entry name" value="BLL0718 PROTEIN"/>
    <property type="match status" value="1"/>
</dbReference>
<evidence type="ECO:0000256" key="2">
    <source>
        <dbReference type="ARBA" id="ARBA00022692"/>
    </source>
</evidence>
<dbReference type="SUPFAM" id="SSF103473">
    <property type="entry name" value="MFS general substrate transporter"/>
    <property type="match status" value="1"/>
</dbReference>
<evidence type="ECO:0000256" key="5">
    <source>
        <dbReference type="SAM" id="Phobius"/>
    </source>
</evidence>
<keyword evidence="4 5" id="KW-0472">Membrane</keyword>
<dbReference type="Pfam" id="PF07690">
    <property type="entry name" value="MFS_1"/>
    <property type="match status" value="2"/>
</dbReference>
<name>A0A919SHA7_9ACTN</name>
<dbReference type="RefSeq" id="WP_246595384.1">
    <property type="nucleotide sequence ID" value="NZ_BAABEA010000025.1"/>
</dbReference>
<reference evidence="7" key="1">
    <citation type="submission" date="2021-03" db="EMBL/GenBank/DDBJ databases">
        <title>Whole genome shotgun sequence of Actinoplanes auranticolor NBRC 12245.</title>
        <authorList>
            <person name="Komaki H."/>
            <person name="Tamura T."/>
        </authorList>
    </citation>
    <scope>NUCLEOTIDE SEQUENCE</scope>
    <source>
        <strain evidence="7">NBRC 12245</strain>
    </source>
</reference>
<protein>
    <submittedName>
        <fullName evidence="7">MFS transporter</fullName>
    </submittedName>
</protein>
<evidence type="ECO:0000259" key="6">
    <source>
        <dbReference type="PROSITE" id="PS50850"/>
    </source>
</evidence>
<evidence type="ECO:0000256" key="1">
    <source>
        <dbReference type="ARBA" id="ARBA00004651"/>
    </source>
</evidence>
<feature type="transmembrane region" description="Helical" evidence="5">
    <location>
        <begin position="172"/>
        <end position="194"/>
    </location>
</feature>
<feature type="transmembrane region" description="Helical" evidence="5">
    <location>
        <begin position="344"/>
        <end position="363"/>
    </location>
</feature>
<feature type="transmembrane region" description="Helical" evidence="5">
    <location>
        <begin position="315"/>
        <end position="337"/>
    </location>
</feature>
<feature type="transmembrane region" description="Helical" evidence="5">
    <location>
        <begin position="206"/>
        <end position="227"/>
    </location>
</feature>
<evidence type="ECO:0000313" key="8">
    <source>
        <dbReference type="Proteomes" id="UP000681340"/>
    </source>
</evidence>
<accession>A0A919SHA7</accession>
<feature type="transmembrane region" description="Helical" evidence="5">
    <location>
        <begin position="276"/>
        <end position="295"/>
    </location>
</feature>
<feature type="domain" description="Major facilitator superfamily (MFS) profile" evidence="6">
    <location>
        <begin position="21"/>
        <end position="469"/>
    </location>
</feature>
<keyword evidence="2 5" id="KW-0812">Transmembrane</keyword>
<feature type="transmembrane region" description="Helical" evidence="5">
    <location>
        <begin position="441"/>
        <end position="461"/>
    </location>
</feature>
<feature type="transmembrane region" description="Helical" evidence="5">
    <location>
        <begin position="21"/>
        <end position="39"/>
    </location>
</feature>
<dbReference type="PROSITE" id="PS50850">
    <property type="entry name" value="MFS"/>
    <property type="match status" value="1"/>
</dbReference>
<proteinExistence type="predicted"/>
<feature type="transmembrane region" description="Helical" evidence="5">
    <location>
        <begin position="87"/>
        <end position="105"/>
    </location>
</feature>
<dbReference type="PANTHER" id="PTHR42718">
    <property type="entry name" value="MAJOR FACILITATOR SUPERFAMILY MULTIDRUG TRANSPORTER MFSC"/>
    <property type="match status" value="1"/>
</dbReference>
<feature type="transmembrane region" description="Helical" evidence="5">
    <location>
        <begin position="375"/>
        <end position="397"/>
    </location>
</feature>